<accession>A0A2X1PLK5</accession>
<feature type="compositionally biased region" description="Low complexity" evidence="1">
    <location>
        <begin position="32"/>
        <end position="46"/>
    </location>
</feature>
<dbReference type="AlphaFoldDB" id="A0A2X1PLK5"/>
<dbReference type="Proteomes" id="UP000249936">
    <property type="component" value="Unassembled WGS sequence"/>
</dbReference>
<proteinExistence type="predicted"/>
<protein>
    <submittedName>
        <fullName evidence="2">Lipoprotein</fullName>
    </submittedName>
</protein>
<reference evidence="2 3" key="1">
    <citation type="submission" date="2018-06" db="EMBL/GenBank/DDBJ databases">
        <authorList>
            <consortium name="Pathogen Informatics"/>
            <person name="Doyle S."/>
        </authorList>
    </citation>
    <scope>NUCLEOTIDE SEQUENCE [LARGE SCALE GENOMIC DNA]</scope>
    <source>
        <strain evidence="2 3">NCTC11872</strain>
    </source>
</reference>
<evidence type="ECO:0000313" key="3">
    <source>
        <dbReference type="Proteomes" id="UP000249936"/>
    </source>
</evidence>
<evidence type="ECO:0000313" key="2">
    <source>
        <dbReference type="EMBL" id="SPX41090.1"/>
    </source>
</evidence>
<organism evidence="2 3">
    <name type="scientific">Haemophilus influenzae</name>
    <dbReference type="NCBI Taxonomy" id="727"/>
    <lineage>
        <taxon>Bacteria</taxon>
        <taxon>Pseudomonadati</taxon>
        <taxon>Pseudomonadota</taxon>
        <taxon>Gammaproteobacteria</taxon>
        <taxon>Pasteurellales</taxon>
        <taxon>Pasteurellaceae</taxon>
        <taxon>Haemophilus</taxon>
    </lineage>
</organism>
<dbReference type="EMBL" id="UASK01000004">
    <property type="protein sequence ID" value="SPX41090.1"/>
    <property type="molecule type" value="Genomic_DNA"/>
</dbReference>
<feature type="region of interest" description="Disordered" evidence="1">
    <location>
        <begin position="23"/>
        <end position="46"/>
    </location>
</feature>
<gene>
    <name evidence="2" type="ORF">NCTC11872_00684</name>
</gene>
<sequence length="46" mass="5184">MKLLSMTFLVPFVFKLRPAVPERATGEKPKVETTTTTTTTTEIIEE</sequence>
<name>A0A2X1PLK5_HAEIF</name>
<keyword evidence="2" id="KW-0449">Lipoprotein</keyword>
<evidence type="ECO:0000256" key="1">
    <source>
        <dbReference type="SAM" id="MobiDB-lite"/>
    </source>
</evidence>